<dbReference type="InterPro" id="IPR001279">
    <property type="entry name" value="Metallo-B-lactamas"/>
</dbReference>
<accession>A0A290ZFA9</accession>
<sequence length="207" mass="21180">MRITHFGQSCLLVEAGGARLLFDPGAYSAGFERLTGLDAVLVTHQHPDHLDPARLPALLAANPGATLVLDPGSAAQHPDLGATTAEPGAELELGGARVRVLAAAHEEVHPAIPLPPNVGYLVDGFYHPGDSLALPGEPVDVLGLPAAAPWLKLSEAADFLAAIAPRVAVPIHQAVLADPTLHHTVLTSTAPAGTSVVVLAPGEPTEV</sequence>
<dbReference type="GO" id="GO:0016787">
    <property type="term" value="F:hydrolase activity"/>
    <property type="evidence" value="ECO:0007669"/>
    <property type="project" value="UniProtKB-KW"/>
</dbReference>
<dbReference type="SUPFAM" id="SSF56281">
    <property type="entry name" value="Metallo-hydrolase/oxidoreductase"/>
    <property type="match status" value="1"/>
</dbReference>
<organism evidence="2 3">
    <name type="scientific">Actinosynnema pretiosum</name>
    <dbReference type="NCBI Taxonomy" id="42197"/>
    <lineage>
        <taxon>Bacteria</taxon>
        <taxon>Bacillati</taxon>
        <taxon>Actinomycetota</taxon>
        <taxon>Actinomycetes</taxon>
        <taxon>Pseudonocardiales</taxon>
        <taxon>Pseudonocardiaceae</taxon>
        <taxon>Actinosynnema</taxon>
    </lineage>
</organism>
<gene>
    <name evidence="2" type="ORF">CNX65_34015</name>
</gene>
<proteinExistence type="predicted"/>
<evidence type="ECO:0000313" key="2">
    <source>
        <dbReference type="EMBL" id="ATE57708.1"/>
    </source>
</evidence>
<keyword evidence="3" id="KW-1185">Reference proteome</keyword>
<dbReference type="PANTHER" id="PTHR43546:SF3">
    <property type="entry name" value="UPF0173 METAL-DEPENDENT HYDROLASE MJ1163"/>
    <property type="match status" value="1"/>
</dbReference>
<dbReference type="KEGG" id="apre:CNX65_34015"/>
<dbReference type="Proteomes" id="UP000218505">
    <property type="component" value="Chromosome"/>
</dbReference>
<name>A0A290ZFA9_9PSEU</name>
<dbReference type="SMART" id="SM00849">
    <property type="entry name" value="Lactamase_B"/>
    <property type="match status" value="1"/>
</dbReference>
<dbReference type="RefSeq" id="WP_096497358.1">
    <property type="nucleotide sequence ID" value="NZ_CP023445.1"/>
</dbReference>
<evidence type="ECO:0000259" key="1">
    <source>
        <dbReference type="SMART" id="SM00849"/>
    </source>
</evidence>
<dbReference type="PANTHER" id="PTHR43546">
    <property type="entry name" value="UPF0173 METAL-DEPENDENT HYDROLASE MJ1163-RELATED"/>
    <property type="match status" value="1"/>
</dbReference>
<dbReference type="EMBL" id="CP023445">
    <property type="protein sequence ID" value="ATE57708.1"/>
    <property type="molecule type" value="Genomic_DNA"/>
</dbReference>
<feature type="domain" description="Metallo-beta-lactamase" evidence="1">
    <location>
        <begin position="7"/>
        <end position="172"/>
    </location>
</feature>
<dbReference type="Gene3D" id="3.60.15.10">
    <property type="entry name" value="Ribonuclease Z/Hydroxyacylglutathione hydrolase-like"/>
    <property type="match status" value="1"/>
</dbReference>
<dbReference type="AlphaFoldDB" id="A0A290ZFA9"/>
<dbReference type="InterPro" id="IPR036866">
    <property type="entry name" value="RibonucZ/Hydroxyglut_hydro"/>
</dbReference>
<evidence type="ECO:0000313" key="3">
    <source>
        <dbReference type="Proteomes" id="UP000218505"/>
    </source>
</evidence>
<dbReference type="Pfam" id="PF13483">
    <property type="entry name" value="Lactamase_B_3"/>
    <property type="match status" value="1"/>
</dbReference>
<reference evidence="2" key="1">
    <citation type="submission" date="2017-09" db="EMBL/GenBank/DDBJ databases">
        <title>Complete Genome Sequence of ansamitocin-producing Bacterium Actinosynnema pretiosum X47.</title>
        <authorList>
            <person name="Cao G."/>
            <person name="Zong G."/>
            <person name="Zhong C."/>
            <person name="Fu J."/>
        </authorList>
    </citation>
    <scope>NUCLEOTIDE SEQUENCE [LARGE SCALE GENOMIC DNA]</scope>
    <source>
        <strain evidence="2">X47</strain>
    </source>
</reference>
<dbReference type="InterPro" id="IPR050114">
    <property type="entry name" value="UPF0173_UPF0282_UlaG_hydrolase"/>
</dbReference>
<protein>
    <submittedName>
        <fullName evidence="2">MBL fold metallo-hydrolase</fullName>
    </submittedName>
</protein>